<name>A0A9X3HU85_9VIBR</name>
<keyword evidence="3" id="KW-1185">Reference proteome</keyword>
<feature type="signal peptide" evidence="1">
    <location>
        <begin position="1"/>
        <end position="21"/>
    </location>
</feature>
<proteinExistence type="predicted"/>
<dbReference type="AlphaFoldDB" id="A0A9X3HU85"/>
<reference evidence="2" key="1">
    <citation type="submission" date="2022-02" db="EMBL/GenBank/DDBJ databases">
        <title>Vibrio sp. nov., a new bacterium isolated from Bohai sea, China.</title>
        <authorList>
            <person name="Yuan Y."/>
        </authorList>
    </citation>
    <scope>NUCLEOTIDE SEQUENCE</scope>
    <source>
        <strain evidence="2">DBSS07</strain>
    </source>
</reference>
<evidence type="ECO:0000313" key="2">
    <source>
        <dbReference type="EMBL" id="MCW8336595.1"/>
    </source>
</evidence>
<sequence>MNKLLPVLSLSFLVALSAAFANEPETNSNMEIRSEALKDSEAAMEATTQINQRVSELQIQLSHIKKQAFEQNPQLVQETDEANKKLDIVAKE</sequence>
<evidence type="ECO:0000256" key="1">
    <source>
        <dbReference type="SAM" id="SignalP"/>
    </source>
</evidence>
<accession>A0A9X3HU85</accession>
<dbReference type="Proteomes" id="UP001155586">
    <property type="component" value="Unassembled WGS sequence"/>
</dbReference>
<keyword evidence="1" id="KW-0732">Signal</keyword>
<dbReference type="RefSeq" id="WP_265689676.1">
    <property type="nucleotide sequence ID" value="NZ_JAKRRX010000296.1"/>
</dbReference>
<feature type="chain" id="PRO_5040997193" evidence="1">
    <location>
        <begin position="22"/>
        <end position="92"/>
    </location>
</feature>
<evidence type="ECO:0000313" key="3">
    <source>
        <dbReference type="Proteomes" id="UP001155586"/>
    </source>
</evidence>
<dbReference type="EMBL" id="JAKRRX010000296">
    <property type="protein sequence ID" value="MCW8336595.1"/>
    <property type="molecule type" value="Genomic_DNA"/>
</dbReference>
<feature type="non-terminal residue" evidence="2">
    <location>
        <position position="92"/>
    </location>
</feature>
<organism evidence="2 3">
    <name type="scientific">Vibrio paucivorans</name>
    <dbReference type="NCBI Taxonomy" id="2829489"/>
    <lineage>
        <taxon>Bacteria</taxon>
        <taxon>Pseudomonadati</taxon>
        <taxon>Pseudomonadota</taxon>
        <taxon>Gammaproteobacteria</taxon>
        <taxon>Vibrionales</taxon>
        <taxon>Vibrionaceae</taxon>
        <taxon>Vibrio</taxon>
    </lineage>
</organism>
<gene>
    <name evidence="2" type="ORF">MD483_22570</name>
</gene>
<comment type="caution">
    <text evidence="2">The sequence shown here is derived from an EMBL/GenBank/DDBJ whole genome shotgun (WGS) entry which is preliminary data.</text>
</comment>
<protein>
    <submittedName>
        <fullName evidence="2">Uncharacterized protein</fullName>
    </submittedName>
</protein>